<dbReference type="EMBL" id="FNRM01000004">
    <property type="protein sequence ID" value="SEA58645.1"/>
    <property type="molecule type" value="Genomic_DNA"/>
</dbReference>
<dbReference type="InterPro" id="IPR005467">
    <property type="entry name" value="His_kinase_dom"/>
</dbReference>
<dbReference type="PROSITE" id="PS50109">
    <property type="entry name" value="HIS_KIN"/>
    <property type="match status" value="1"/>
</dbReference>
<evidence type="ECO:0000256" key="9">
    <source>
        <dbReference type="SAM" id="Phobius"/>
    </source>
</evidence>
<keyword evidence="3" id="KW-0597">Phosphoprotein</keyword>
<keyword evidence="9" id="KW-1133">Transmembrane helix</keyword>
<evidence type="ECO:0000256" key="8">
    <source>
        <dbReference type="ARBA" id="ARBA00023012"/>
    </source>
</evidence>
<keyword evidence="8" id="KW-0902">Two-component regulatory system</keyword>
<keyword evidence="4" id="KW-0808">Transferase</keyword>
<keyword evidence="12" id="KW-1185">Reference proteome</keyword>
<keyword evidence="7" id="KW-0067">ATP-binding</keyword>
<evidence type="ECO:0000256" key="7">
    <source>
        <dbReference type="ARBA" id="ARBA00022840"/>
    </source>
</evidence>
<dbReference type="InterPro" id="IPR036890">
    <property type="entry name" value="HATPase_C_sf"/>
</dbReference>
<name>A0A1H4CDV8_ALKAM</name>
<protein>
    <recommendedName>
        <fullName evidence="2">histidine kinase</fullName>
        <ecNumber evidence="2">2.7.13.3</ecNumber>
    </recommendedName>
</protein>
<feature type="transmembrane region" description="Helical" evidence="9">
    <location>
        <begin position="42"/>
        <end position="59"/>
    </location>
</feature>
<feature type="transmembrane region" description="Helical" evidence="9">
    <location>
        <begin position="103"/>
        <end position="120"/>
    </location>
</feature>
<dbReference type="STRING" id="152573.SAMN04488051_104118"/>
<dbReference type="GO" id="GO:0000160">
    <property type="term" value="P:phosphorelay signal transduction system"/>
    <property type="evidence" value="ECO:0007669"/>
    <property type="project" value="UniProtKB-KW"/>
</dbReference>
<dbReference type="GO" id="GO:0005524">
    <property type="term" value="F:ATP binding"/>
    <property type="evidence" value="ECO:0007669"/>
    <property type="project" value="UniProtKB-KW"/>
</dbReference>
<evidence type="ECO:0000259" key="10">
    <source>
        <dbReference type="PROSITE" id="PS50109"/>
    </source>
</evidence>
<keyword evidence="5" id="KW-0547">Nucleotide-binding</keyword>
<feature type="transmembrane region" description="Helical" evidence="9">
    <location>
        <begin position="228"/>
        <end position="247"/>
    </location>
</feature>
<sequence>MQEFWGQLALDTIGFALAATGYLFFFALLLTVKARNVPRTLLLGYALATFCWALVYAFTTQPPYQSTGSIWLENSRLLLLILFLYAALHDYQTQISEFLQRKIVWLSCVLLLGWTILAQLELVPLSLLLTGQLLLCIFVLALLEALYRRAGDARWQFKPLIFALSVSVLFDFVLLAEGSLFQRVDAQLWSARSYVQLLMLPMLVIAVRRIKAWNIRVYISRDIVMQSSLVLAAGVYLCLLALAGFYIRYSGGAWSELLQATFVVLGFALLAALVLSDNIRRKLKVFIEKHFFENTFDYRAKWLELTHRLRQIDVNKDNVHLETLASWLQAIGYTRGTLLRYQQQPKVLARINRPELTADEHEILERYIQDYQHNSWIIDLKQNKDPFVTSLPSRTATIYTQLIIPIHAKDGLWGLCLLDAEPHLQLKLNWELKDYLIAVTEQIASYLFLLEANNKLMENAQFAAFSRMSAFVVHDVKNITAQLGLLLKNAERHKDNPEFIEDAFDTIASSKRRMDKMLAQLMNKERSEDNQSRFEVSELIEQLIESRCQGQLPLPVLRRHEPIMLSLDKERFSNVLFHLIDNAQYATPDDGEVWLELTKDADQMQLRIIDTGSGMSADFIQQRLFKPFDSTKGNAGMGIGAYDALMFVEQLAGTLAVTSKPNFGTTFTMRLPLN</sequence>
<feature type="transmembrane region" description="Helical" evidence="9">
    <location>
        <begin position="188"/>
        <end position="207"/>
    </location>
</feature>
<keyword evidence="9" id="KW-0472">Membrane</keyword>
<feature type="transmembrane region" description="Helical" evidence="9">
    <location>
        <begin position="126"/>
        <end position="147"/>
    </location>
</feature>
<dbReference type="SMART" id="SM00387">
    <property type="entry name" value="HATPase_c"/>
    <property type="match status" value="1"/>
</dbReference>
<dbReference type="SUPFAM" id="SSF55874">
    <property type="entry name" value="ATPase domain of HSP90 chaperone/DNA topoisomerase II/histidine kinase"/>
    <property type="match status" value="1"/>
</dbReference>
<reference evidence="11 12" key="1">
    <citation type="submission" date="2016-10" db="EMBL/GenBank/DDBJ databases">
        <authorList>
            <person name="de Groot N.N."/>
        </authorList>
    </citation>
    <scope>NUCLEOTIDE SEQUENCE [LARGE SCALE GENOMIC DNA]</scope>
    <source>
        <strain evidence="11 12">CGMCC 1.3430</strain>
    </source>
</reference>
<dbReference type="InterPro" id="IPR014265">
    <property type="entry name" value="XrtA/PrsK"/>
</dbReference>
<dbReference type="GO" id="GO:0004673">
    <property type="term" value="F:protein histidine kinase activity"/>
    <property type="evidence" value="ECO:0007669"/>
    <property type="project" value="UniProtKB-EC"/>
</dbReference>
<dbReference type="PRINTS" id="PR00344">
    <property type="entry name" value="BCTRLSENSOR"/>
</dbReference>
<evidence type="ECO:0000256" key="4">
    <source>
        <dbReference type="ARBA" id="ARBA00022679"/>
    </source>
</evidence>
<evidence type="ECO:0000313" key="11">
    <source>
        <dbReference type="EMBL" id="SEA58645.1"/>
    </source>
</evidence>
<evidence type="ECO:0000256" key="6">
    <source>
        <dbReference type="ARBA" id="ARBA00022777"/>
    </source>
</evidence>
<feature type="transmembrane region" description="Helical" evidence="9">
    <location>
        <begin position="159"/>
        <end position="176"/>
    </location>
</feature>
<dbReference type="Proteomes" id="UP000198773">
    <property type="component" value="Unassembled WGS sequence"/>
</dbReference>
<accession>A0A1H4CDV8</accession>
<feature type="transmembrane region" description="Helical" evidence="9">
    <location>
        <begin position="12"/>
        <end position="30"/>
    </location>
</feature>
<feature type="transmembrane region" description="Helical" evidence="9">
    <location>
        <begin position="253"/>
        <end position="275"/>
    </location>
</feature>
<dbReference type="OrthoDB" id="9785691at2"/>
<proteinExistence type="predicted"/>
<dbReference type="EC" id="2.7.13.3" evidence="2"/>
<comment type="catalytic activity">
    <reaction evidence="1">
        <text>ATP + protein L-histidine = ADP + protein N-phospho-L-histidine.</text>
        <dbReference type="EC" id="2.7.13.3"/>
    </reaction>
</comment>
<keyword evidence="9" id="KW-0812">Transmembrane</keyword>
<evidence type="ECO:0000256" key="3">
    <source>
        <dbReference type="ARBA" id="ARBA00022553"/>
    </source>
</evidence>
<organism evidence="11 12">
    <name type="scientific">Alkalimonas amylolytica</name>
    <dbReference type="NCBI Taxonomy" id="152573"/>
    <lineage>
        <taxon>Bacteria</taxon>
        <taxon>Pseudomonadati</taxon>
        <taxon>Pseudomonadota</taxon>
        <taxon>Gammaproteobacteria</taxon>
        <taxon>Alkalimonas</taxon>
    </lineage>
</organism>
<dbReference type="InterPro" id="IPR003594">
    <property type="entry name" value="HATPase_dom"/>
</dbReference>
<feature type="transmembrane region" description="Helical" evidence="9">
    <location>
        <begin position="71"/>
        <end position="91"/>
    </location>
</feature>
<dbReference type="Gene3D" id="3.30.565.10">
    <property type="entry name" value="Histidine kinase-like ATPase, C-terminal domain"/>
    <property type="match status" value="1"/>
</dbReference>
<evidence type="ECO:0000313" key="12">
    <source>
        <dbReference type="Proteomes" id="UP000198773"/>
    </source>
</evidence>
<keyword evidence="6 11" id="KW-0418">Kinase</keyword>
<dbReference type="PANTHER" id="PTHR43065">
    <property type="entry name" value="SENSOR HISTIDINE KINASE"/>
    <property type="match status" value="1"/>
</dbReference>
<dbReference type="AlphaFoldDB" id="A0A1H4CDV8"/>
<feature type="domain" description="Histidine kinase" evidence="10">
    <location>
        <begin position="471"/>
        <end position="674"/>
    </location>
</feature>
<dbReference type="RefSeq" id="WP_091342255.1">
    <property type="nucleotide sequence ID" value="NZ_FNRM01000004.1"/>
</dbReference>
<evidence type="ECO:0000256" key="2">
    <source>
        <dbReference type="ARBA" id="ARBA00012438"/>
    </source>
</evidence>
<dbReference type="Pfam" id="PF02518">
    <property type="entry name" value="HATPase_c"/>
    <property type="match status" value="1"/>
</dbReference>
<dbReference type="InterPro" id="IPR004358">
    <property type="entry name" value="Sig_transdc_His_kin-like_C"/>
</dbReference>
<evidence type="ECO:0000256" key="5">
    <source>
        <dbReference type="ARBA" id="ARBA00022741"/>
    </source>
</evidence>
<evidence type="ECO:0000256" key="1">
    <source>
        <dbReference type="ARBA" id="ARBA00000085"/>
    </source>
</evidence>
<dbReference type="PANTHER" id="PTHR43065:SF10">
    <property type="entry name" value="PEROXIDE STRESS-ACTIVATED HISTIDINE KINASE MAK3"/>
    <property type="match status" value="1"/>
</dbReference>
<dbReference type="NCBIfam" id="TIGR02916">
    <property type="entry name" value="PEP_his_kin"/>
    <property type="match status" value="1"/>
</dbReference>
<gene>
    <name evidence="11" type="ORF">SAMN04488051_104118</name>
</gene>